<dbReference type="InterPro" id="IPR020904">
    <property type="entry name" value="Sc_DH/Rdtase_CS"/>
</dbReference>
<dbReference type="PRINTS" id="PR00081">
    <property type="entry name" value="GDHRDH"/>
</dbReference>
<name>A0A6J6YKB7_9ZZZZ</name>
<dbReference type="SUPFAM" id="SSF51735">
    <property type="entry name" value="NAD(P)-binding Rossmann-fold domains"/>
    <property type="match status" value="1"/>
</dbReference>
<dbReference type="Pfam" id="PF00106">
    <property type="entry name" value="adh_short"/>
    <property type="match status" value="1"/>
</dbReference>
<dbReference type="EMBL" id="CAFAAM010000144">
    <property type="protein sequence ID" value="CAB4809802.1"/>
    <property type="molecule type" value="Genomic_DNA"/>
</dbReference>
<protein>
    <submittedName>
        <fullName evidence="4">Unannotated protein</fullName>
    </submittedName>
</protein>
<evidence type="ECO:0000313" key="4">
    <source>
        <dbReference type="EMBL" id="CAB4809802.1"/>
    </source>
</evidence>
<dbReference type="InterPro" id="IPR002347">
    <property type="entry name" value="SDR_fam"/>
</dbReference>
<dbReference type="InterPro" id="IPR036291">
    <property type="entry name" value="NAD(P)-bd_dom_sf"/>
</dbReference>
<organism evidence="4">
    <name type="scientific">freshwater metagenome</name>
    <dbReference type="NCBI Taxonomy" id="449393"/>
    <lineage>
        <taxon>unclassified sequences</taxon>
        <taxon>metagenomes</taxon>
        <taxon>ecological metagenomes</taxon>
    </lineage>
</organism>
<evidence type="ECO:0000256" key="3">
    <source>
        <dbReference type="ARBA" id="ARBA00023002"/>
    </source>
</evidence>
<gene>
    <name evidence="4" type="ORF">UFOPK3010_01078</name>
</gene>
<dbReference type="PRINTS" id="PR00080">
    <property type="entry name" value="SDRFAMILY"/>
</dbReference>
<keyword evidence="2" id="KW-0521">NADP</keyword>
<dbReference type="CDD" id="cd05233">
    <property type="entry name" value="SDR_c"/>
    <property type="match status" value="1"/>
</dbReference>
<evidence type="ECO:0000256" key="1">
    <source>
        <dbReference type="ARBA" id="ARBA00006484"/>
    </source>
</evidence>
<keyword evidence="3" id="KW-0560">Oxidoreductase</keyword>
<evidence type="ECO:0000256" key="2">
    <source>
        <dbReference type="ARBA" id="ARBA00022857"/>
    </source>
</evidence>
<accession>A0A6J6YKB7</accession>
<dbReference type="PROSITE" id="PS00061">
    <property type="entry name" value="ADH_SHORT"/>
    <property type="match status" value="1"/>
</dbReference>
<proteinExistence type="inferred from homology"/>
<dbReference type="AlphaFoldDB" id="A0A6J6YKB7"/>
<comment type="similarity">
    <text evidence="1">Belongs to the short-chain dehydrogenases/reductases (SDR) family.</text>
</comment>
<dbReference type="PANTHER" id="PTHR43391">
    <property type="entry name" value="RETINOL DEHYDROGENASE-RELATED"/>
    <property type="match status" value="1"/>
</dbReference>
<sequence>MAVKATCISLCSHNIPTSHTRRLPTSDTVTAMTVTGNGYLTGRSIIVTGAASGFGRIVTKIASERGANVLAADIDADGVTSLAAELQAQGRLVHACTVDVTDPAQTIAMANACIANFGSIDVLVNNAGIMPLAFWADHAEAAEAWNRCIDINFKGVVNGISAVHDQMIKQGRGQVVNISSIYGNVPVAGSAIYTATKAAVNVLSESLRIESQGRIKVTTVKPTGVIGTNLGASIINGDAMIGILGQNMDSFRENAVKFMTPGESEGLTDPENIRYWAISPEELAEQIIYVIDQPWGVSISDITVRASGDQYLS</sequence>
<dbReference type="PANTHER" id="PTHR43391:SF14">
    <property type="entry name" value="DEHYDROGENASE_REDUCTASE SDR FAMILY PROTEIN 7-LIKE"/>
    <property type="match status" value="1"/>
</dbReference>
<dbReference type="GO" id="GO:0016491">
    <property type="term" value="F:oxidoreductase activity"/>
    <property type="evidence" value="ECO:0007669"/>
    <property type="project" value="UniProtKB-KW"/>
</dbReference>
<dbReference type="Gene3D" id="3.40.50.720">
    <property type="entry name" value="NAD(P)-binding Rossmann-like Domain"/>
    <property type="match status" value="1"/>
</dbReference>
<reference evidence="4" key="1">
    <citation type="submission" date="2020-05" db="EMBL/GenBank/DDBJ databases">
        <authorList>
            <person name="Chiriac C."/>
            <person name="Salcher M."/>
            <person name="Ghai R."/>
            <person name="Kavagutti S V."/>
        </authorList>
    </citation>
    <scope>NUCLEOTIDE SEQUENCE</scope>
</reference>